<name>A0A9D7IA80_9RHOO</name>
<dbReference type="AlphaFoldDB" id="A0A9D7IA80"/>
<feature type="transmembrane region" description="Helical" evidence="1">
    <location>
        <begin position="428"/>
        <end position="445"/>
    </location>
</feature>
<keyword evidence="1" id="KW-1133">Transmembrane helix</keyword>
<feature type="transmembrane region" description="Helical" evidence="1">
    <location>
        <begin position="186"/>
        <end position="207"/>
    </location>
</feature>
<evidence type="ECO:0000313" key="2">
    <source>
        <dbReference type="EMBL" id="MBK7424923.1"/>
    </source>
</evidence>
<comment type="caution">
    <text evidence="2">The sequence shown here is derived from an EMBL/GenBank/DDBJ whole genome shotgun (WGS) entry which is preliminary data.</text>
</comment>
<sequence>MNLPIFSGAALTQPGVGDNRSQGSRLRRFLAIDERENFIAGAQTVNGRLILYFTAIAAVATYFPWWESALVVSAAMAAAYVSKFRTQILFTATWSAAFLEMGLAENSILKDIATVMQQEHVTGTPPMVIASVFLLLVMIGAFGTLGWVRRNPKSFLARRPMLTLLALAAVLYGLTTIDFMQGLPRVMLWSMLIVLTPYIWFLPYAIVDQRSQQADPPLMQLAVLRPFWSPTYLPFGKGAAFLRKNLSRTPKDLAITQLKAIKLLLWSNALLAMKSGMSWVFEDQMQIPSVTVALDAFLSSQPYPIAIGWVCLILSTAKYSLKIALWSALFIGIARLAGYRLPRGCWRPLESKTLMEYFNRFHYYFKELLVDFFFVPTFFTMFRGYPRLRMFFATFMAAGVGNALWHFLRQIDNVITMGLAGAIQNFTSYIFYCVMLATGIGISQVRTSVGIRPSNTLFGRLYSILFVWSFVVCLHVFGGEASNHTLLERLMLMASLFGVA</sequence>
<feature type="transmembrane region" description="Helical" evidence="1">
    <location>
        <begin position="391"/>
        <end position="408"/>
    </location>
</feature>
<accession>A0A9D7IA80</accession>
<keyword evidence="1" id="KW-0812">Transmembrane</keyword>
<feature type="transmembrane region" description="Helical" evidence="1">
    <location>
        <begin position="160"/>
        <end position="180"/>
    </location>
</feature>
<dbReference type="EMBL" id="JADJNC010000060">
    <property type="protein sequence ID" value="MBK7424923.1"/>
    <property type="molecule type" value="Genomic_DNA"/>
</dbReference>
<protein>
    <submittedName>
        <fullName evidence="2">Uncharacterized protein</fullName>
    </submittedName>
</protein>
<feature type="transmembrane region" description="Helical" evidence="1">
    <location>
        <begin position="127"/>
        <end position="148"/>
    </location>
</feature>
<evidence type="ECO:0000256" key="1">
    <source>
        <dbReference type="SAM" id="Phobius"/>
    </source>
</evidence>
<evidence type="ECO:0000313" key="3">
    <source>
        <dbReference type="Proteomes" id="UP000886602"/>
    </source>
</evidence>
<feature type="transmembrane region" description="Helical" evidence="1">
    <location>
        <begin position="49"/>
        <end position="66"/>
    </location>
</feature>
<proteinExistence type="predicted"/>
<feature type="transmembrane region" description="Helical" evidence="1">
    <location>
        <begin position="457"/>
        <end position="477"/>
    </location>
</feature>
<dbReference type="Proteomes" id="UP000886602">
    <property type="component" value="Unassembled WGS sequence"/>
</dbReference>
<organism evidence="2 3">
    <name type="scientific">Candidatus Propionivibrio dominans</name>
    <dbReference type="NCBI Taxonomy" id="2954373"/>
    <lineage>
        <taxon>Bacteria</taxon>
        <taxon>Pseudomonadati</taxon>
        <taxon>Pseudomonadota</taxon>
        <taxon>Betaproteobacteria</taxon>
        <taxon>Rhodocyclales</taxon>
        <taxon>Rhodocyclaceae</taxon>
        <taxon>Propionivibrio</taxon>
    </lineage>
</organism>
<gene>
    <name evidence="2" type="ORF">IPJ48_18620</name>
</gene>
<keyword evidence="1" id="KW-0472">Membrane</keyword>
<reference evidence="2" key="1">
    <citation type="submission" date="2020-10" db="EMBL/GenBank/DDBJ databases">
        <title>Connecting structure to function with the recovery of over 1000 high-quality activated sludge metagenome-assembled genomes encoding full-length rRNA genes using long-read sequencing.</title>
        <authorList>
            <person name="Singleton C.M."/>
            <person name="Petriglieri F."/>
            <person name="Kristensen J.M."/>
            <person name="Kirkegaard R.H."/>
            <person name="Michaelsen T.Y."/>
            <person name="Andersen M.H."/>
            <person name="Karst S.M."/>
            <person name="Dueholm M.S."/>
            <person name="Nielsen P.H."/>
            <person name="Albertsen M."/>
        </authorList>
    </citation>
    <scope>NUCLEOTIDE SEQUENCE</scope>
    <source>
        <strain evidence="2">EsbW_18-Q3-R4-48_MAXAC.044</strain>
    </source>
</reference>